<name>A0AAN6GHT3_9BASI</name>
<evidence type="ECO:0000256" key="3">
    <source>
        <dbReference type="ARBA" id="ARBA00022670"/>
    </source>
</evidence>
<dbReference type="AlphaFoldDB" id="A0AAN6GHT3"/>
<dbReference type="Proteomes" id="UP001176517">
    <property type="component" value="Unassembled WGS sequence"/>
</dbReference>
<sequence>MLEDGIRFLIYAGETDYMCNWIGNRRWVLNLDTPYQKELASSGNTTWYVNGTAAGTFHSAGKGGFGDFAFVRVYESGHMVPTDQPEAASNMFNSWLANKSLFTSKKASLKK</sequence>
<dbReference type="Gene3D" id="3.40.50.1820">
    <property type="entry name" value="alpha/beta hydrolase"/>
    <property type="match status" value="1"/>
</dbReference>
<dbReference type="SUPFAM" id="SSF53474">
    <property type="entry name" value="alpha/beta-Hydrolases"/>
    <property type="match status" value="1"/>
</dbReference>
<keyword evidence="4" id="KW-0378">Hydrolase</keyword>
<gene>
    <name evidence="6" type="ORF">OC846_006954</name>
</gene>
<dbReference type="GO" id="GO:0004185">
    <property type="term" value="F:serine-type carboxypeptidase activity"/>
    <property type="evidence" value="ECO:0007669"/>
    <property type="project" value="InterPro"/>
</dbReference>
<comment type="caution">
    <text evidence="6">The sequence shown here is derived from an EMBL/GenBank/DDBJ whole genome shotgun (WGS) entry which is preliminary data.</text>
</comment>
<organism evidence="6 7">
    <name type="scientific">Tilletia horrida</name>
    <dbReference type="NCBI Taxonomy" id="155126"/>
    <lineage>
        <taxon>Eukaryota</taxon>
        <taxon>Fungi</taxon>
        <taxon>Dikarya</taxon>
        <taxon>Basidiomycota</taxon>
        <taxon>Ustilaginomycotina</taxon>
        <taxon>Exobasidiomycetes</taxon>
        <taxon>Tilletiales</taxon>
        <taxon>Tilletiaceae</taxon>
        <taxon>Tilletia</taxon>
    </lineage>
</organism>
<evidence type="ECO:0000256" key="1">
    <source>
        <dbReference type="ARBA" id="ARBA00009431"/>
    </source>
</evidence>
<evidence type="ECO:0000313" key="7">
    <source>
        <dbReference type="Proteomes" id="UP001176517"/>
    </source>
</evidence>
<evidence type="ECO:0000313" key="6">
    <source>
        <dbReference type="EMBL" id="KAK0541751.1"/>
    </source>
</evidence>
<evidence type="ECO:0000256" key="5">
    <source>
        <dbReference type="ARBA" id="ARBA00023180"/>
    </source>
</evidence>
<evidence type="ECO:0000256" key="4">
    <source>
        <dbReference type="ARBA" id="ARBA00022801"/>
    </source>
</evidence>
<dbReference type="EMBL" id="JAPDMZ010000776">
    <property type="protein sequence ID" value="KAK0541751.1"/>
    <property type="molecule type" value="Genomic_DNA"/>
</dbReference>
<keyword evidence="5" id="KW-0325">Glycoprotein</keyword>
<comment type="similarity">
    <text evidence="1">Belongs to the peptidase S10 family.</text>
</comment>
<keyword evidence="7" id="KW-1185">Reference proteome</keyword>
<evidence type="ECO:0000256" key="2">
    <source>
        <dbReference type="ARBA" id="ARBA00022645"/>
    </source>
</evidence>
<protein>
    <recommendedName>
        <fullName evidence="8">Carboxypeptidase</fullName>
    </recommendedName>
</protein>
<dbReference type="GO" id="GO:0006508">
    <property type="term" value="P:proteolysis"/>
    <property type="evidence" value="ECO:0007669"/>
    <property type="project" value="UniProtKB-KW"/>
</dbReference>
<evidence type="ECO:0008006" key="8">
    <source>
        <dbReference type="Google" id="ProtNLM"/>
    </source>
</evidence>
<accession>A0AAN6GHT3</accession>
<dbReference type="InterPro" id="IPR001563">
    <property type="entry name" value="Peptidase_S10"/>
</dbReference>
<dbReference type="InterPro" id="IPR029058">
    <property type="entry name" value="AB_hydrolase_fold"/>
</dbReference>
<dbReference type="Pfam" id="PF00450">
    <property type="entry name" value="Peptidase_S10"/>
    <property type="match status" value="1"/>
</dbReference>
<reference evidence="6" key="1">
    <citation type="journal article" date="2023" name="PhytoFront">
        <title>Draft Genome Resources of Seven Strains of Tilletia horrida, Causal Agent of Kernel Smut of Rice.</title>
        <authorList>
            <person name="Khanal S."/>
            <person name="Antony Babu S."/>
            <person name="Zhou X.G."/>
        </authorList>
    </citation>
    <scope>NUCLEOTIDE SEQUENCE</scope>
    <source>
        <strain evidence="6">TX6</strain>
    </source>
</reference>
<keyword evidence="3" id="KW-0645">Protease</keyword>
<proteinExistence type="inferred from homology"/>
<keyword evidence="2" id="KW-0121">Carboxypeptidase</keyword>